<keyword evidence="1" id="KW-0732">Signal</keyword>
<name>A0A3E1YEA6_9BACT</name>
<proteinExistence type="predicted"/>
<dbReference type="RefSeq" id="WP_116974445.1">
    <property type="nucleotide sequence ID" value="NZ_QPMM01000002.1"/>
</dbReference>
<dbReference type="Proteomes" id="UP000260644">
    <property type="component" value="Unassembled WGS sequence"/>
</dbReference>
<comment type="caution">
    <text evidence="2">The sequence shown here is derived from an EMBL/GenBank/DDBJ whole genome shotgun (WGS) entry which is preliminary data.</text>
</comment>
<evidence type="ECO:0000256" key="1">
    <source>
        <dbReference type="SAM" id="SignalP"/>
    </source>
</evidence>
<reference evidence="2 3" key="1">
    <citation type="submission" date="2018-07" db="EMBL/GenBank/DDBJ databases">
        <title>Chitinophaga K2CV101002-2 sp. nov., isolated from a monsoon evergreen broad-leaved forest soil.</title>
        <authorList>
            <person name="Lv Y."/>
        </authorList>
    </citation>
    <scope>NUCLEOTIDE SEQUENCE [LARGE SCALE GENOMIC DNA]</scope>
    <source>
        <strain evidence="2 3">GDMCC 1.1288</strain>
    </source>
</reference>
<dbReference type="OrthoDB" id="1494315at2"/>
<gene>
    <name evidence="2" type="ORF">DVR12_05385</name>
</gene>
<sequence>MKQIMLTLSLCICILFSQAQQQAWLIVPGKSIGQVKIGWPSDSLSVVLGASDAGDAAMMKAWNLWYGRRADGERDSSHILAVFTAMRDQDTQFVKQIRVTSPQFRTPQGLGAGSTIRAIRKAYPGLKLTKAYESADHKKRIDVYEDKKMGIAFETANPKNKIPLCSMVVVFDPGDSAEGYLDYHVGFDEMVPAKL</sequence>
<dbReference type="AlphaFoldDB" id="A0A3E1YEA6"/>
<dbReference type="EMBL" id="QPMM01000002">
    <property type="protein sequence ID" value="RFS24637.1"/>
    <property type="molecule type" value="Genomic_DNA"/>
</dbReference>
<evidence type="ECO:0000313" key="3">
    <source>
        <dbReference type="Proteomes" id="UP000260644"/>
    </source>
</evidence>
<keyword evidence="3" id="KW-1185">Reference proteome</keyword>
<protein>
    <submittedName>
        <fullName evidence="2">Uncharacterized protein</fullName>
    </submittedName>
</protein>
<organism evidence="2 3">
    <name type="scientific">Chitinophaga silvatica</name>
    <dbReference type="NCBI Taxonomy" id="2282649"/>
    <lineage>
        <taxon>Bacteria</taxon>
        <taxon>Pseudomonadati</taxon>
        <taxon>Bacteroidota</taxon>
        <taxon>Chitinophagia</taxon>
        <taxon>Chitinophagales</taxon>
        <taxon>Chitinophagaceae</taxon>
        <taxon>Chitinophaga</taxon>
    </lineage>
</organism>
<accession>A0A3E1YEA6</accession>
<evidence type="ECO:0000313" key="2">
    <source>
        <dbReference type="EMBL" id="RFS24637.1"/>
    </source>
</evidence>
<feature type="chain" id="PRO_5017649901" evidence="1">
    <location>
        <begin position="20"/>
        <end position="195"/>
    </location>
</feature>
<feature type="signal peptide" evidence="1">
    <location>
        <begin position="1"/>
        <end position="19"/>
    </location>
</feature>